<dbReference type="GO" id="GO:0015035">
    <property type="term" value="F:protein-disulfide reductase activity"/>
    <property type="evidence" value="ECO:0007669"/>
    <property type="project" value="TreeGrafter"/>
</dbReference>
<organism evidence="2 3">
    <name type="scientific">Hydrogenimonas thermophila</name>
    <dbReference type="NCBI Taxonomy" id="223786"/>
    <lineage>
        <taxon>Bacteria</taxon>
        <taxon>Pseudomonadati</taxon>
        <taxon>Campylobacterota</taxon>
        <taxon>Epsilonproteobacteria</taxon>
        <taxon>Campylobacterales</taxon>
        <taxon>Hydrogenimonadaceae</taxon>
        <taxon>Hydrogenimonas</taxon>
    </lineage>
</organism>
<dbReference type="GO" id="GO:0005737">
    <property type="term" value="C:cytoplasm"/>
    <property type="evidence" value="ECO:0007669"/>
    <property type="project" value="TreeGrafter"/>
</dbReference>
<dbReference type="Pfam" id="PF00085">
    <property type="entry name" value="Thioredoxin"/>
    <property type="match status" value="1"/>
</dbReference>
<dbReference type="STRING" id="223786.SAMN05216234_11641"/>
<dbReference type="Gene3D" id="3.40.30.10">
    <property type="entry name" value="Glutaredoxin"/>
    <property type="match status" value="1"/>
</dbReference>
<dbReference type="PANTHER" id="PTHR45663:SF11">
    <property type="entry name" value="GEO12009P1"/>
    <property type="match status" value="1"/>
</dbReference>
<dbReference type="PROSITE" id="PS51352">
    <property type="entry name" value="THIOREDOXIN_2"/>
    <property type="match status" value="1"/>
</dbReference>
<proteinExistence type="predicted"/>
<evidence type="ECO:0000259" key="1">
    <source>
        <dbReference type="PROSITE" id="PS51352"/>
    </source>
</evidence>
<dbReference type="CDD" id="cd02947">
    <property type="entry name" value="TRX_family"/>
    <property type="match status" value="1"/>
</dbReference>
<dbReference type="InterPro" id="IPR036249">
    <property type="entry name" value="Thioredoxin-like_sf"/>
</dbReference>
<keyword evidence="3" id="KW-1185">Reference proteome</keyword>
<dbReference type="PANTHER" id="PTHR45663">
    <property type="entry name" value="GEO12009P1"/>
    <property type="match status" value="1"/>
</dbReference>
<gene>
    <name evidence="2" type="ORF">SAMN05216234_11641</name>
</gene>
<dbReference type="InterPro" id="IPR013766">
    <property type="entry name" value="Thioredoxin_domain"/>
</dbReference>
<evidence type="ECO:0000313" key="2">
    <source>
        <dbReference type="EMBL" id="SFP36110.1"/>
    </source>
</evidence>
<dbReference type="Proteomes" id="UP000199227">
    <property type="component" value="Unassembled WGS sequence"/>
</dbReference>
<name>A0A1I5PQL3_9BACT</name>
<dbReference type="RefSeq" id="WP_245757033.1">
    <property type="nucleotide sequence ID" value="NZ_CP136592.1"/>
</dbReference>
<feature type="domain" description="Thioredoxin" evidence="1">
    <location>
        <begin position="1"/>
        <end position="107"/>
    </location>
</feature>
<sequence>MENSQQISLTTIQDEIRNETGVMLYFWGEHCNVCHALQPKLFEAFEENFPAIKLITIDVAEHANIAAHFGVFSIPTAIIFLDGKEFARVSRNVSIPALIKQIERPYKILTL</sequence>
<accession>A0A1I5PQL3</accession>
<dbReference type="AlphaFoldDB" id="A0A1I5PQL3"/>
<dbReference type="SUPFAM" id="SSF52833">
    <property type="entry name" value="Thioredoxin-like"/>
    <property type="match status" value="1"/>
</dbReference>
<evidence type="ECO:0000313" key="3">
    <source>
        <dbReference type="Proteomes" id="UP000199227"/>
    </source>
</evidence>
<dbReference type="EMBL" id="FOXB01000016">
    <property type="protein sequence ID" value="SFP36110.1"/>
    <property type="molecule type" value="Genomic_DNA"/>
</dbReference>
<protein>
    <submittedName>
        <fullName evidence="2">Thioredoxin</fullName>
    </submittedName>
</protein>
<reference evidence="2 3" key="1">
    <citation type="submission" date="2016-10" db="EMBL/GenBank/DDBJ databases">
        <authorList>
            <person name="de Groot N.N."/>
        </authorList>
    </citation>
    <scope>NUCLEOTIDE SEQUENCE [LARGE SCALE GENOMIC DNA]</scope>
    <source>
        <strain evidence="2 3">EP1-55-1</strain>
    </source>
</reference>